<comment type="caution">
    <text evidence="2">The sequence shown here is derived from an EMBL/GenBank/DDBJ whole genome shotgun (WGS) entry which is preliminary data.</text>
</comment>
<dbReference type="Gene3D" id="2.40.160.200">
    <property type="entry name" value="LURP1-related"/>
    <property type="match status" value="1"/>
</dbReference>
<evidence type="ECO:0000313" key="3">
    <source>
        <dbReference type="Proteomes" id="UP001055712"/>
    </source>
</evidence>
<dbReference type="AlphaFoldDB" id="A0A9D4TNF7"/>
<keyword evidence="3" id="KW-1185">Reference proteome</keyword>
<dbReference type="PANTHER" id="PTHR31087:SF161">
    <property type="entry name" value="TUBBY C 2 FAMILY PROTEIN"/>
    <property type="match status" value="1"/>
</dbReference>
<accession>A0A9D4TNF7</accession>
<gene>
    <name evidence="2" type="ORF">D9Q98_004865</name>
</gene>
<sequence length="217" mass="23304">MSQVLPGAGLPPGAAPASGPLTPVVDVAYCVPGQVTLKAKEKSMSISGDNFTVIGPDGSAWFKVDAKMFSMREKRVLLDAAGRPAAALQKKLISLKPAWQLFRGGDFSGQPIATIKQKLMTLKPCVEVYLEGDKEADFKCKGNFRSKKFEVIALAGGQEREIAKIHKESRFSSASAYAKSMFSEADSYFIEATPGSDLAFLSALCIAIDELFQDAKS</sequence>
<dbReference type="InterPro" id="IPR025659">
    <property type="entry name" value="Tubby-like_C"/>
</dbReference>
<reference evidence="2" key="2">
    <citation type="submission" date="2020-11" db="EMBL/GenBank/DDBJ databases">
        <authorList>
            <person name="Cecchin M."/>
            <person name="Marcolungo L."/>
            <person name="Rossato M."/>
            <person name="Girolomoni L."/>
            <person name="Cosentino E."/>
            <person name="Cuine S."/>
            <person name="Li-Beisson Y."/>
            <person name="Delledonne M."/>
            <person name="Ballottari M."/>
        </authorList>
    </citation>
    <scope>NUCLEOTIDE SEQUENCE</scope>
    <source>
        <strain evidence="2">211/11P</strain>
        <tissue evidence="2">Whole cell</tissue>
    </source>
</reference>
<dbReference type="EMBL" id="SIDB01000007">
    <property type="protein sequence ID" value="KAI3430269.1"/>
    <property type="molecule type" value="Genomic_DNA"/>
</dbReference>
<reference evidence="2" key="1">
    <citation type="journal article" date="2019" name="Plant J.">
        <title>Chlorella vulgaris genome assembly and annotation reveals the molecular basis for metabolic acclimation to high light conditions.</title>
        <authorList>
            <person name="Cecchin M."/>
            <person name="Marcolungo L."/>
            <person name="Rossato M."/>
            <person name="Girolomoni L."/>
            <person name="Cosentino E."/>
            <person name="Cuine S."/>
            <person name="Li-Beisson Y."/>
            <person name="Delledonne M."/>
            <person name="Ballottari M."/>
        </authorList>
    </citation>
    <scope>NUCLEOTIDE SEQUENCE</scope>
    <source>
        <strain evidence="2">211/11P</strain>
    </source>
</reference>
<protein>
    <submittedName>
        <fullName evidence="2">Uncharacterized protein</fullName>
    </submittedName>
</protein>
<dbReference type="PANTHER" id="PTHR31087">
    <property type="match status" value="1"/>
</dbReference>
<name>A0A9D4TNF7_CHLVU</name>
<dbReference type="InterPro" id="IPR007612">
    <property type="entry name" value="LOR"/>
</dbReference>
<dbReference type="OrthoDB" id="97518at2759"/>
<organism evidence="2 3">
    <name type="scientific">Chlorella vulgaris</name>
    <name type="common">Green alga</name>
    <dbReference type="NCBI Taxonomy" id="3077"/>
    <lineage>
        <taxon>Eukaryota</taxon>
        <taxon>Viridiplantae</taxon>
        <taxon>Chlorophyta</taxon>
        <taxon>core chlorophytes</taxon>
        <taxon>Trebouxiophyceae</taxon>
        <taxon>Chlorellales</taxon>
        <taxon>Chlorellaceae</taxon>
        <taxon>Chlorella clade</taxon>
        <taxon>Chlorella</taxon>
    </lineage>
</organism>
<evidence type="ECO:0000256" key="1">
    <source>
        <dbReference type="ARBA" id="ARBA00005437"/>
    </source>
</evidence>
<evidence type="ECO:0000313" key="2">
    <source>
        <dbReference type="EMBL" id="KAI3430269.1"/>
    </source>
</evidence>
<comment type="similarity">
    <text evidence="1">Belongs to the LOR family.</text>
</comment>
<dbReference type="SUPFAM" id="SSF54518">
    <property type="entry name" value="Tubby C-terminal domain-like"/>
    <property type="match status" value="1"/>
</dbReference>
<dbReference type="InterPro" id="IPR038595">
    <property type="entry name" value="LOR_sf"/>
</dbReference>
<proteinExistence type="inferred from homology"/>
<dbReference type="Proteomes" id="UP001055712">
    <property type="component" value="Unassembled WGS sequence"/>
</dbReference>
<dbReference type="Pfam" id="PF04525">
    <property type="entry name" value="LOR"/>
    <property type="match status" value="1"/>
</dbReference>